<dbReference type="Proteomes" id="UP000632828">
    <property type="component" value="Unassembled WGS sequence"/>
</dbReference>
<protein>
    <submittedName>
        <fullName evidence="2">Type II toxin-antitoxin system Phd/YefM family antitoxin</fullName>
    </submittedName>
</protein>
<reference evidence="2" key="1">
    <citation type="submission" date="2020-09" db="EMBL/GenBank/DDBJ databases">
        <title>Pelobacter alkaliphilus sp. nov., a novel anaerobic arsenate-reducing bacterium from terrestrial mud volcano.</title>
        <authorList>
            <person name="Khomyakova M.A."/>
            <person name="Merkel A.Y."/>
            <person name="Slobodkin A.I."/>
        </authorList>
    </citation>
    <scope>NUCLEOTIDE SEQUENCE</scope>
    <source>
        <strain evidence="2">M08fum</strain>
    </source>
</reference>
<proteinExistence type="inferred from homology"/>
<dbReference type="RefSeq" id="WP_191157601.1">
    <property type="nucleotide sequence ID" value="NZ_JACWUN010000020.1"/>
</dbReference>
<dbReference type="AlphaFoldDB" id="A0A8J6ULT0"/>
<comment type="caution">
    <text evidence="2">The sequence shown here is derived from an EMBL/GenBank/DDBJ whole genome shotgun (WGS) entry which is preliminary data.</text>
</comment>
<sequence>MAHSIYSTVTASITELKRNPMGTVAEGEGFPVAILNRNEPAFYCIPAATYEAILDRLEDAELNDIADQRKHQAEIKVTVDEL</sequence>
<dbReference type="SUPFAM" id="SSF143120">
    <property type="entry name" value="YefM-like"/>
    <property type="match status" value="1"/>
</dbReference>
<dbReference type="PANTHER" id="PTHR33713">
    <property type="entry name" value="ANTITOXIN YAFN-RELATED"/>
    <property type="match status" value="1"/>
</dbReference>
<dbReference type="InterPro" id="IPR036165">
    <property type="entry name" value="YefM-like_sf"/>
</dbReference>
<evidence type="ECO:0000313" key="2">
    <source>
        <dbReference type="EMBL" id="MBD1401717.1"/>
    </source>
</evidence>
<comment type="similarity">
    <text evidence="1">Belongs to the phD/YefM antitoxin family.</text>
</comment>
<name>A0A8J6ULT0_9BACT</name>
<dbReference type="InterPro" id="IPR051405">
    <property type="entry name" value="phD/YefM_antitoxin"/>
</dbReference>
<dbReference type="PANTHER" id="PTHR33713:SF1">
    <property type="entry name" value="CYTOPLASMIC PROTEIN"/>
    <property type="match status" value="1"/>
</dbReference>
<evidence type="ECO:0000256" key="1">
    <source>
        <dbReference type="ARBA" id="ARBA00009981"/>
    </source>
</evidence>
<evidence type="ECO:0000313" key="3">
    <source>
        <dbReference type="Proteomes" id="UP000632828"/>
    </source>
</evidence>
<dbReference type="EMBL" id="JACWUN010000020">
    <property type="protein sequence ID" value="MBD1401717.1"/>
    <property type="molecule type" value="Genomic_DNA"/>
</dbReference>
<keyword evidence="3" id="KW-1185">Reference proteome</keyword>
<organism evidence="2 3">
    <name type="scientific">Pelovirga terrestris</name>
    <dbReference type="NCBI Taxonomy" id="2771352"/>
    <lineage>
        <taxon>Bacteria</taxon>
        <taxon>Pseudomonadati</taxon>
        <taxon>Thermodesulfobacteriota</taxon>
        <taxon>Desulfuromonadia</taxon>
        <taxon>Geobacterales</taxon>
        <taxon>Geobacteraceae</taxon>
        <taxon>Pelovirga</taxon>
    </lineage>
</organism>
<accession>A0A8J6ULT0</accession>
<gene>
    <name evidence="2" type="ORF">ICT70_13710</name>
</gene>